<dbReference type="InterPro" id="IPR012337">
    <property type="entry name" value="RNaseH-like_sf"/>
</dbReference>
<keyword evidence="6" id="KW-0511">Multifunctional enzyme</keyword>
<evidence type="ECO:0000259" key="8">
    <source>
        <dbReference type="Pfam" id="PF00078"/>
    </source>
</evidence>
<dbReference type="Pfam" id="PF17921">
    <property type="entry name" value="Integrase_H2C2"/>
    <property type="match status" value="1"/>
</dbReference>
<evidence type="ECO:0000256" key="4">
    <source>
        <dbReference type="ARBA" id="ARBA00022908"/>
    </source>
</evidence>
<dbReference type="Pfam" id="PF08284">
    <property type="entry name" value="RVP_2"/>
    <property type="match status" value="1"/>
</dbReference>
<keyword evidence="2" id="KW-0548">Nucleotidyltransferase</keyword>
<evidence type="ECO:0000256" key="5">
    <source>
        <dbReference type="ARBA" id="ARBA00022918"/>
    </source>
</evidence>
<reference evidence="11" key="1">
    <citation type="journal article" date="2022" name="Int. J. Mol. Sci.">
        <title>Draft Genome of Tanacetum Coccineum: Genomic Comparison of Closely Related Tanacetum-Family Plants.</title>
        <authorList>
            <person name="Yamashiro T."/>
            <person name="Shiraishi A."/>
            <person name="Nakayama K."/>
            <person name="Satake H."/>
        </authorList>
    </citation>
    <scope>NUCLEOTIDE SEQUENCE</scope>
</reference>
<proteinExistence type="predicted"/>
<protein>
    <submittedName>
        <fullName evidence="11">Reverse transcriptase domain-containing protein</fullName>
    </submittedName>
</protein>
<dbReference type="InterPro" id="IPR041577">
    <property type="entry name" value="RT_RNaseH_2"/>
</dbReference>
<feature type="domain" description="Reverse transcriptase/retrotransposon-derived protein RNase H-like" evidence="9">
    <location>
        <begin position="381"/>
        <end position="429"/>
    </location>
</feature>
<dbReference type="EMBL" id="BQNB010011888">
    <property type="protein sequence ID" value="GJS96454.1"/>
    <property type="molecule type" value="Genomic_DNA"/>
</dbReference>
<dbReference type="Pfam" id="PF17919">
    <property type="entry name" value="RT_RNaseH_2"/>
    <property type="match status" value="1"/>
</dbReference>
<feature type="compositionally biased region" description="Basic and acidic residues" evidence="7">
    <location>
        <begin position="770"/>
        <end position="783"/>
    </location>
</feature>
<gene>
    <name evidence="11" type="ORF">Tco_0803422</name>
</gene>
<dbReference type="Gene3D" id="3.10.10.10">
    <property type="entry name" value="HIV Type 1 Reverse Transcriptase, subunit A, domain 1"/>
    <property type="match status" value="2"/>
</dbReference>
<feature type="domain" description="Integrase zinc-binding" evidence="10">
    <location>
        <begin position="525"/>
        <end position="579"/>
    </location>
</feature>
<dbReference type="PANTHER" id="PTHR37984:SF5">
    <property type="entry name" value="PROTEIN NYNRIN-LIKE"/>
    <property type="match status" value="1"/>
</dbReference>
<evidence type="ECO:0000256" key="2">
    <source>
        <dbReference type="ARBA" id="ARBA00022695"/>
    </source>
</evidence>
<dbReference type="InterPro" id="IPR036397">
    <property type="entry name" value="RNaseH_sf"/>
</dbReference>
<dbReference type="InterPro" id="IPR050951">
    <property type="entry name" value="Retrovirus_Pol_polyprotein"/>
</dbReference>
<name>A0ABQ5A1I0_9ASTR</name>
<reference evidence="11" key="2">
    <citation type="submission" date="2022-01" db="EMBL/GenBank/DDBJ databases">
        <authorList>
            <person name="Yamashiro T."/>
            <person name="Shiraishi A."/>
            <person name="Satake H."/>
            <person name="Nakayama K."/>
        </authorList>
    </citation>
    <scope>NUCLEOTIDE SEQUENCE</scope>
</reference>
<dbReference type="Gene3D" id="3.30.70.270">
    <property type="match status" value="2"/>
</dbReference>
<dbReference type="InterPro" id="IPR043502">
    <property type="entry name" value="DNA/RNA_pol_sf"/>
</dbReference>
<dbReference type="InterPro" id="IPR043128">
    <property type="entry name" value="Rev_trsase/Diguanyl_cyclase"/>
</dbReference>
<keyword evidence="3" id="KW-0460">Magnesium</keyword>
<keyword evidence="1" id="KW-0808">Transferase</keyword>
<evidence type="ECO:0000256" key="6">
    <source>
        <dbReference type="ARBA" id="ARBA00023268"/>
    </source>
</evidence>
<evidence type="ECO:0000313" key="11">
    <source>
        <dbReference type="EMBL" id="GJS96454.1"/>
    </source>
</evidence>
<organism evidence="11 12">
    <name type="scientific">Tanacetum coccineum</name>
    <dbReference type="NCBI Taxonomy" id="301880"/>
    <lineage>
        <taxon>Eukaryota</taxon>
        <taxon>Viridiplantae</taxon>
        <taxon>Streptophyta</taxon>
        <taxon>Embryophyta</taxon>
        <taxon>Tracheophyta</taxon>
        <taxon>Spermatophyta</taxon>
        <taxon>Magnoliopsida</taxon>
        <taxon>eudicotyledons</taxon>
        <taxon>Gunneridae</taxon>
        <taxon>Pentapetalae</taxon>
        <taxon>asterids</taxon>
        <taxon>campanulids</taxon>
        <taxon>Asterales</taxon>
        <taxon>Asteraceae</taxon>
        <taxon>Asteroideae</taxon>
        <taxon>Anthemideae</taxon>
        <taxon>Anthemidinae</taxon>
        <taxon>Tanacetum</taxon>
    </lineage>
</organism>
<evidence type="ECO:0000256" key="3">
    <source>
        <dbReference type="ARBA" id="ARBA00022842"/>
    </source>
</evidence>
<dbReference type="PROSITE" id="PS00141">
    <property type="entry name" value="ASP_PROTEASE"/>
    <property type="match status" value="1"/>
</dbReference>
<evidence type="ECO:0000259" key="9">
    <source>
        <dbReference type="Pfam" id="PF17919"/>
    </source>
</evidence>
<dbReference type="SUPFAM" id="SSF56672">
    <property type="entry name" value="DNA/RNA polymerases"/>
    <property type="match status" value="1"/>
</dbReference>
<dbReference type="Pfam" id="PF00078">
    <property type="entry name" value="RVT_1"/>
    <property type="match status" value="1"/>
</dbReference>
<feature type="compositionally biased region" description="Gly residues" evidence="7">
    <location>
        <begin position="756"/>
        <end position="769"/>
    </location>
</feature>
<keyword evidence="5 11" id="KW-0695">RNA-directed DNA polymerase</keyword>
<dbReference type="InterPro" id="IPR001969">
    <property type="entry name" value="Aspartic_peptidase_AS"/>
</dbReference>
<comment type="caution">
    <text evidence="11">The sequence shown here is derived from an EMBL/GenBank/DDBJ whole genome shotgun (WGS) entry which is preliminary data.</text>
</comment>
<dbReference type="PANTHER" id="PTHR37984">
    <property type="entry name" value="PROTEIN CBG26694"/>
    <property type="match status" value="1"/>
</dbReference>
<dbReference type="Gene3D" id="1.10.340.70">
    <property type="match status" value="1"/>
</dbReference>
<dbReference type="InterPro" id="IPR041588">
    <property type="entry name" value="Integrase_H2C2"/>
</dbReference>
<keyword evidence="4" id="KW-0229">DNA integration</keyword>
<evidence type="ECO:0000256" key="1">
    <source>
        <dbReference type="ARBA" id="ARBA00022679"/>
    </source>
</evidence>
<keyword evidence="12" id="KW-1185">Reference proteome</keyword>
<dbReference type="Gene3D" id="3.30.420.10">
    <property type="entry name" value="Ribonuclease H-like superfamily/Ribonuclease H"/>
    <property type="match status" value="1"/>
</dbReference>
<dbReference type="SUPFAM" id="SSF53098">
    <property type="entry name" value="Ribonuclease H-like"/>
    <property type="match status" value="1"/>
</dbReference>
<accession>A0ABQ5A1I0</accession>
<feature type="region of interest" description="Disordered" evidence="7">
    <location>
        <begin position="751"/>
        <end position="783"/>
    </location>
</feature>
<sequence length="783" mass="89307">MAFEGGQGHGNNGNLARGRAFVMGAEEARKEPNIVTDTFSLNNHYVTILFDSGADYSFVSTTFHLCYTHRAKIVCHERVVRIPLPHGEKLRVYGERPEEKVKRLMKVKADDLKLEDIAIVQTFSEALPDDLSGLPPSREVEFCIDLIPGAMSVAKSPYLLAPTEMEELSNQLKKLIDKGFIRPSSSPCGAPVLFIKKKDGSFRMYLQPGYHQLRVHEDDIPKTAFRTRYRQFELTVMPFGLTNAPTVFMDLMNRVCRPYIDKFVIVFIDDILIYSKTKEEHEMHLGLILDMLKKEKLYAKFSKCEFLLREVQFLGHVVNSDGIHVDPSKIEAVKNWEVPKSPTEVRSILGLVGYYRRFIANFFKIAKSLTVLTQKHKKYVWGDEQEVAFQTLKDKLCNAPVLALLDRPEDFVVYCDASCQGLGCVLMQKLFSDYDCEIRYLPGKANVVADALSRKERIKPRRVRAMNMTIQSSIKGKILAAQNKASEVVNAPAKMLRGLDEQMERKGDGALYYMDRIWVPLTSGVRTLIMDEAYKSRYSIQPGADKIYYDLRDMYLWPWMKKDITLYVSKCLACSMVKAEHQWPSILLQQLEIPEWKWGRIAMDFITKLPRTGSRHDSIWVIVDRLTKSAHFLPICEDFKMDRLARLYLNEIVARHGVPISIISDRDSRFTSRFWQSMQEALGTCLDMSDHVLLKVSPWKGVVCFGKKGKLAPRLNFVEEPVEILEREIKMLKRSRIHIVKNSYRANGSWVDGNGSNPGGGFGKPGGGLETRDGEDRLEGPGG</sequence>
<evidence type="ECO:0000313" key="12">
    <source>
        <dbReference type="Proteomes" id="UP001151760"/>
    </source>
</evidence>
<dbReference type="CDD" id="cd01647">
    <property type="entry name" value="RT_LTR"/>
    <property type="match status" value="1"/>
</dbReference>
<dbReference type="GO" id="GO:0003964">
    <property type="term" value="F:RNA-directed DNA polymerase activity"/>
    <property type="evidence" value="ECO:0007669"/>
    <property type="project" value="UniProtKB-KW"/>
</dbReference>
<dbReference type="Proteomes" id="UP001151760">
    <property type="component" value="Unassembled WGS sequence"/>
</dbReference>
<evidence type="ECO:0000259" key="10">
    <source>
        <dbReference type="Pfam" id="PF17921"/>
    </source>
</evidence>
<dbReference type="InterPro" id="IPR000477">
    <property type="entry name" value="RT_dom"/>
</dbReference>
<feature type="domain" description="Reverse transcriptase" evidence="8">
    <location>
        <begin position="206"/>
        <end position="317"/>
    </location>
</feature>
<evidence type="ECO:0000256" key="7">
    <source>
        <dbReference type="SAM" id="MobiDB-lite"/>
    </source>
</evidence>